<proteinExistence type="predicted"/>
<sequence length="140" mass="14883">MGGYTYQFDLLHAGSGGDDRGWRSGAYRAARQLETACLPPPSALLRSVSVLFPPPPLSSLSFSLLLLNPSPFPHSPLPRFTTSVARAPFPSIPAAAGSHLASPPPPVRSRNRRIRWCFSAASASAAGGPWRRSPPPSGLR</sequence>
<dbReference type="AlphaFoldDB" id="A0A8T0SAG6"/>
<accession>A0A8T0SAG6</accession>
<reference evidence="1" key="1">
    <citation type="submission" date="2020-05" db="EMBL/GenBank/DDBJ databases">
        <title>WGS assembly of Panicum virgatum.</title>
        <authorList>
            <person name="Lovell J.T."/>
            <person name="Jenkins J."/>
            <person name="Shu S."/>
            <person name="Juenger T.E."/>
            <person name="Schmutz J."/>
        </authorList>
    </citation>
    <scope>NUCLEOTIDE SEQUENCE</scope>
    <source>
        <strain evidence="1">AP13</strain>
    </source>
</reference>
<protein>
    <submittedName>
        <fullName evidence="1">Uncharacterized protein</fullName>
    </submittedName>
</protein>
<dbReference type="EMBL" id="CM029046">
    <property type="protein sequence ID" value="KAG2593429.1"/>
    <property type="molecule type" value="Genomic_DNA"/>
</dbReference>
<comment type="caution">
    <text evidence="1">The sequence shown here is derived from an EMBL/GenBank/DDBJ whole genome shotgun (WGS) entry which is preliminary data.</text>
</comment>
<evidence type="ECO:0000313" key="2">
    <source>
        <dbReference type="Proteomes" id="UP000823388"/>
    </source>
</evidence>
<organism evidence="1 2">
    <name type="scientific">Panicum virgatum</name>
    <name type="common">Blackwell switchgrass</name>
    <dbReference type="NCBI Taxonomy" id="38727"/>
    <lineage>
        <taxon>Eukaryota</taxon>
        <taxon>Viridiplantae</taxon>
        <taxon>Streptophyta</taxon>
        <taxon>Embryophyta</taxon>
        <taxon>Tracheophyta</taxon>
        <taxon>Spermatophyta</taxon>
        <taxon>Magnoliopsida</taxon>
        <taxon>Liliopsida</taxon>
        <taxon>Poales</taxon>
        <taxon>Poaceae</taxon>
        <taxon>PACMAD clade</taxon>
        <taxon>Panicoideae</taxon>
        <taxon>Panicodae</taxon>
        <taxon>Paniceae</taxon>
        <taxon>Panicinae</taxon>
        <taxon>Panicum</taxon>
        <taxon>Panicum sect. Hiantes</taxon>
    </lineage>
</organism>
<name>A0A8T0SAG6_PANVG</name>
<evidence type="ECO:0000313" key="1">
    <source>
        <dbReference type="EMBL" id="KAG2593429.1"/>
    </source>
</evidence>
<dbReference type="Proteomes" id="UP000823388">
    <property type="component" value="Chromosome 5N"/>
</dbReference>
<keyword evidence="2" id="KW-1185">Reference proteome</keyword>
<gene>
    <name evidence="1" type="ORF">PVAP13_5NG170978</name>
</gene>